<accession>A0A0C9Y3N5</accession>
<name>A0A0C9Y3N5_9AGAR</name>
<evidence type="ECO:0000313" key="2">
    <source>
        <dbReference type="EMBL" id="KIK08469.1"/>
    </source>
</evidence>
<dbReference type="OrthoDB" id="359154at2759"/>
<organism evidence="2 3">
    <name type="scientific">Laccaria amethystina LaAM-08-1</name>
    <dbReference type="NCBI Taxonomy" id="1095629"/>
    <lineage>
        <taxon>Eukaryota</taxon>
        <taxon>Fungi</taxon>
        <taxon>Dikarya</taxon>
        <taxon>Basidiomycota</taxon>
        <taxon>Agaricomycotina</taxon>
        <taxon>Agaricomycetes</taxon>
        <taxon>Agaricomycetidae</taxon>
        <taxon>Agaricales</taxon>
        <taxon>Agaricineae</taxon>
        <taxon>Hydnangiaceae</taxon>
        <taxon>Laccaria</taxon>
    </lineage>
</organism>
<proteinExistence type="predicted"/>
<dbReference type="STRING" id="1095629.A0A0C9Y3N5"/>
<dbReference type="Proteomes" id="UP000054477">
    <property type="component" value="Unassembled WGS sequence"/>
</dbReference>
<reference evidence="2 3" key="1">
    <citation type="submission" date="2014-04" db="EMBL/GenBank/DDBJ databases">
        <authorList>
            <consortium name="DOE Joint Genome Institute"/>
            <person name="Kuo A."/>
            <person name="Kohler A."/>
            <person name="Nagy L.G."/>
            <person name="Floudas D."/>
            <person name="Copeland A."/>
            <person name="Barry K.W."/>
            <person name="Cichocki N."/>
            <person name="Veneault-Fourrey C."/>
            <person name="LaButti K."/>
            <person name="Lindquist E.A."/>
            <person name="Lipzen A."/>
            <person name="Lundell T."/>
            <person name="Morin E."/>
            <person name="Murat C."/>
            <person name="Sun H."/>
            <person name="Tunlid A."/>
            <person name="Henrissat B."/>
            <person name="Grigoriev I.V."/>
            <person name="Hibbett D.S."/>
            <person name="Martin F."/>
            <person name="Nordberg H.P."/>
            <person name="Cantor M.N."/>
            <person name="Hua S.X."/>
        </authorList>
    </citation>
    <scope>NUCLEOTIDE SEQUENCE [LARGE SCALE GENOMIC DNA]</scope>
    <source>
        <strain evidence="2 3">LaAM-08-1</strain>
    </source>
</reference>
<dbReference type="EMBL" id="KN838542">
    <property type="protein sequence ID" value="KIK08469.1"/>
    <property type="molecule type" value="Genomic_DNA"/>
</dbReference>
<feature type="region of interest" description="Disordered" evidence="1">
    <location>
        <begin position="317"/>
        <end position="342"/>
    </location>
</feature>
<gene>
    <name evidence="2" type="ORF">K443DRAFT_85247</name>
</gene>
<evidence type="ECO:0000256" key="1">
    <source>
        <dbReference type="SAM" id="MobiDB-lite"/>
    </source>
</evidence>
<feature type="compositionally biased region" description="Basic residues" evidence="1">
    <location>
        <begin position="332"/>
        <end position="342"/>
    </location>
</feature>
<dbReference type="HOGENOM" id="CLU_055001_0_0_1"/>
<protein>
    <submittedName>
        <fullName evidence="2">Uncharacterized protein</fullName>
    </submittedName>
</protein>
<sequence>MSLRYFTRKTVLTATTTNPWQTNFNHLLPMPKLWLKRSSIRDPKIKSVRPKDRIKYWNIVPGDQIRLRGDKSKTIHEVLSINRISSRVFVKGAAQANADANKPPPTKNYHYAKCQLFVGNYEFPAGNGVLEPKVLPVFAQRVGTSHPTWDRLRKRYVWQRFAVSTVPVIPYAESKRIEIPWPKPEKRSLPEPANYDTTREEVVKVTYKLPTFQQSLGAPIPRPATEDDFLASLYNPHLTALSDSEPVEVYLAQELSNPHSRAKKLMRWKIRQANDKALLDEIMANELKHLNGRSERDAKAEAAFRWRELLKARKDEERKKRWKDKAEESTMKRKAMRKEKKEARLRRRLTELVLPDSPNQVIPKIIN</sequence>
<dbReference type="AlphaFoldDB" id="A0A0C9Y3N5"/>
<keyword evidence="3" id="KW-1185">Reference proteome</keyword>
<feature type="compositionally biased region" description="Basic and acidic residues" evidence="1">
    <location>
        <begin position="317"/>
        <end position="331"/>
    </location>
</feature>
<reference evidence="3" key="2">
    <citation type="submission" date="2015-01" db="EMBL/GenBank/DDBJ databases">
        <title>Evolutionary Origins and Diversification of the Mycorrhizal Mutualists.</title>
        <authorList>
            <consortium name="DOE Joint Genome Institute"/>
            <consortium name="Mycorrhizal Genomics Consortium"/>
            <person name="Kohler A."/>
            <person name="Kuo A."/>
            <person name="Nagy L.G."/>
            <person name="Floudas D."/>
            <person name="Copeland A."/>
            <person name="Barry K.W."/>
            <person name="Cichocki N."/>
            <person name="Veneault-Fourrey C."/>
            <person name="LaButti K."/>
            <person name="Lindquist E.A."/>
            <person name="Lipzen A."/>
            <person name="Lundell T."/>
            <person name="Morin E."/>
            <person name="Murat C."/>
            <person name="Riley R."/>
            <person name="Ohm R."/>
            <person name="Sun H."/>
            <person name="Tunlid A."/>
            <person name="Henrissat B."/>
            <person name="Grigoriev I.V."/>
            <person name="Hibbett D.S."/>
            <person name="Martin F."/>
        </authorList>
    </citation>
    <scope>NUCLEOTIDE SEQUENCE [LARGE SCALE GENOMIC DNA]</scope>
    <source>
        <strain evidence="3">LaAM-08-1</strain>
    </source>
</reference>
<evidence type="ECO:0000313" key="3">
    <source>
        <dbReference type="Proteomes" id="UP000054477"/>
    </source>
</evidence>